<proteinExistence type="predicted"/>
<name>A0A7J0GZT6_9ERIC</name>
<sequence>MDGLGLAIPMDIYTYLVKEVTEACNPTGTVELLSHISRSGLRARGVLKAWTLCLITRVVATLVWTTKIVREEHFDKVLDGFREMGSEGVKKNGFTFSSVLRACGRMEGDGQCGQQVHANEIKLGLESNDFFRGGLVDMYAKRELLKNVRMVFEVIGGDERTAACWNARLGYCIEAIKILYRMKLAGLQPRESLLSEVRLVCGSRKLI</sequence>
<accession>A0A7J0GZT6</accession>
<keyword evidence="2" id="KW-1185">Reference proteome</keyword>
<organism evidence="1 2">
    <name type="scientific">Actinidia rufa</name>
    <dbReference type="NCBI Taxonomy" id="165716"/>
    <lineage>
        <taxon>Eukaryota</taxon>
        <taxon>Viridiplantae</taxon>
        <taxon>Streptophyta</taxon>
        <taxon>Embryophyta</taxon>
        <taxon>Tracheophyta</taxon>
        <taxon>Spermatophyta</taxon>
        <taxon>Magnoliopsida</taxon>
        <taxon>eudicotyledons</taxon>
        <taxon>Gunneridae</taxon>
        <taxon>Pentapetalae</taxon>
        <taxon>asterids</taxon>
        <taxon>Ericales</taxon>
        <taxon>Actinidiaceae</taxon>
        <taxon>Actinidia</taxon>
    </lineage>
</organism>
<dbReference type="PANTHER" id="PTHR47926">
    <property type="entry name" value="PENTATRICOPEPTIDE REPEAT-CONTAINING PROTEIN"/>
    <property type="match status" value="1"/>
</dbReference>
<dbReference type="GO" id="GO:0003723">
    <property type="term" value="F:RNA binding"/>
    <property type="evidence" value="ECO:0007669"/>
    <property type="project" value="InterPro"/>
</dbReference>
<dbReference type="AlphaFoldDB" id="A0A7J0GZT6"/>
<dbReference type="OrthoDB" id="1893323at2759"/>
<dbReference type="Gene3D" id="1.25.40.10">
    <property type="entry name" value="Tetratricopeptide repeat domain"/>
    <property type="match status" value="1"/>
</dbReference>
<dbReference type="InterPro" id="IPR046960">
    <property type="entry name" value="PPR_At4g14850-like_plant"/>
</dbReference>
<gene>
    <name evidence="1" type="ORF">Acr_25g0007150</name>
</gene>
<evidence type="ECO:0000313" key="1">
    <source>
        <dbReference type="EMBL" id="GFZ16306.1"/>
    </source>
</evidence>
<evidence type="ECO:0000313" key="2">
    <source>
        <dbReference type="Proteomes" id="UP000585474"/>
    </source>
</evidence>
<dbReference type="GO" id="GO:0009451">
    <property type="term" value="P:RNA modification"/>
    <property type="evidence" value="ECO:0007669"/>
    <property type="project" value="InterPro"/>
</dbReference>
<dbReference type="EMBL" id="BJWL01000025">
    <property type="protein sequence ID" value="GFZ16306.1"/>
    <property type="molecule type" value="Genomic_DNA"/>
</dbReference>
<dbReference type="Proteomes" id="UP000585474">
    <property type="component" value="Unassembled WGS sequence"/>
</dbReference>
<comment type="caution">
    <text evidence="1">The sequence shown here is derived from an EMBL/GenBank/DDBJ whole genome shotgun (WGS) entry which is preliminary data.</text>
</comment>
<dbReference type="PANTHER" id="PTHR47926:SF361">
    <property type="entry name" value="PENTACOTRIPEPTIDE-REPEAT REGION OF PRORP DOMAIN-CONTAINING PROTEIN"/>
    <property type="match status" value="1"/>
</dbReference>
<dbReference type="InterPro" id="IPR011990">
    <property type="entry name" value="TPR-like_helical_dom_sf"/>
</dbReference>
<evidence type="ECO:0008006" key="3">
    <source>
        <dbReference type="Google" id="ProtNLM"/>
    </source>
</evidence>
<reference evidence="1 2" key="1">
    <citation type="submission" date="2019-07" db="EMBL/GenBank/DDBJ databases">
        <title>De Novo Assembly of kiwifruit Actinidia rufa.</title>
        <authorList>
            <person name="Sugita-Konishi S."/>
            <person name="Sato K."/>
            <person name="Mori E."/>
            <person name="Abe Y."/>
            <person name="Kisaki G."/>
            <person name="Hamano K."/>
            <person name="Suezawa K."/>
            <person name="Otani M."/>
            <person name="Fukuda T."/>
            <person name="Manabe T."/>
            <person name="Gomi K."/>
            <person name="Tabuchi M."/>
            <person name="Akimitsu K."/>
            <person name="Kataoka I."/>
        </authorList>
    </citation>
    <scope>NUCLEOTIDE SEQUENCE [LARGE SCALE GENOMIC DNA]</scope>
    <source>
        <strain evidence="2">cv. Fuchu</strain>
    </source>
</reference>
<protein>
    <recommendedName>
        <fullName evidence="3">Pentatricopeptide repeat (PPR) superfamily protein</fullName>
    </recommendedName>
</protein>